<dbReference type="EMBL" id="CP036291">
    <property type="protein sequence ID" value="QDU91752.1"/>
    <property type="molecule type" value="Genomic_DNA"/>
</dbReference>
<organism evidence="2 3">
    <name type="scientific">Pirellulimonas nuda</name>
    <dbReference type="NCBI Taxonomy" id="2528009"/>
    <lineage>
        <taxon>Bacteria</taxon>
        <taxon>Pseudomonadati</taxon>
        <taxon>Planctomycetota</taxon>
        <taxon>Planctomycetia</taxon>
        <taxon>Pirellulales</taxon>
        <taxon>Lacipirellulaceae</taxon>
        <taxon>Pirellulimonas</taxon>
    </lineage>
</organism>
<dbReference type="KEGG" id="pnd:Pla175_51830"/>
<feature type="compositionally biased region" description="Low complexity" evidence="1">
    <location>
        <begin position="30"/>
        <end position="40"/>
    </location>
</feature>
<proteinExistence type="predicted"/>
<feature type="compositionally biased region" description="Basic and acidic residues" evidence="1">
    <location>
        <begin position="7"/>
        <end position="25"/>
    </location>
</feature>
<evidence type="ECO:0000313" key="3">
    <source>
        <dbReference type="Proteomes" id="UP000317429"/>
    </source>
</evidence>
<keyword evidence="3" id="KW-1185">Reference proteome</keyword>
<dbReference type="RefSeq" id="WP_145291905.1">
    <property type="nucleotide sequence ID" value="NZ_CP036291.1"/>
</dbReference>
<protein>
    <submittedName>
        <fullName evidence="2">Uncharacterized protein</fullName>
    </submittedName>
</protein>
<gene>
    <name evidence="2" type="ORF">Pla175_51830</name>
</gene>
<reference evidence="2 3" key="1">
    <citation type="submission" date="2019-02" db="EMBL/GenBank/DDBJ databases">
        <title>Deep-cultivation of Planctomycetes and their phenomic and genomic characterization uncovers novel biology.</title>
        <authorList>
            <person name="Wiegand S."/>
            <person name="Jogler M."/>
            <person name="Boedeker C."/>
            <person name="Pinto D."/>
            <person name="Vollmers J."/>
            <person name="Rivas-Marin E."/>
            <person name="Kohn T."/>
            <person name="Peeters S.H."/>
            <person name="Heuer A."/>
            <person name="Rast P."/>
            <person name="Oberbeckmann S."/>
            <person name="Bunk B."/>
            <person name="Jeske O."/>
            <person name="Meyerdierks A."/>
            <person name="Storesund J.E."/>
            <person name="Kallscheuer N."/>
            <person name="Luecker S."/>
            <person name="Lage O.M."/>
            <person name="Pohl T."/>
            <person name="Merkel B.J."/>
            <person name="Hornburger P."/>
            <person name="Mueller R.-W."/>
            <person name="Bruemmer F."/>
            <person name="Labrenz M."/>
            <person name="Spormann A.M."/>
            <person name="Op den Camp H."/>
            <person name="Overmann J."/>
            <person name="Amann R."/>
            <person name="Jetten M.S.M."/>
            <person name="Mascher T."/>
            <person name="Medema M.H."/>
            <person name="Devos D.P."/>
            <person name="Kaster A.-K."/>
            <person name="Ovreas L."/>
            <person name="Rohde M."/>
            <person name="Galperin M.Y."/>
            <person name="Jogler C."/>
        </authorList>
    </citation>
    <scope>NUCLEOTIDE SEQUENCE [LARGE SCALE GENOMIC DNA]</scope>
    <source>
        <strain evidence="2 3">Pla175</strain>
    </source>
</reference>
<dbReference type="Proteomes" id="UP000317429">
    <property type="component" value="Chromosome"/>
</dbReference>
<accession>A0A518DJY2</accession>
<dbReference type="AlphaFoldDB" id="A0A518DJY2"/>
<evidence type="ECO:0000256" key="1">
    <source>
        <dbReference type="SAM" id="MobiDB-lite"/>
    </source>
</evidence>
<name>A0A518DJY2_9BACT</name>
<feature type="region of interest" description="Disordered" evidence="1">
    <location>
        <begin position="1"/>
        <end position="40"/>
    </location>
</feature>
<sequence length="63" mass="6783">MLPPADRTLRYADRGRPLHSDDRPRRSGKPPAACGPGAAGARIELSRRPLAEPAPLLCRGLDL</sequence>
<evidence type="ECO:0000313" key="2">
    <source>
        <dbReference type="EMBL" id="QDU91752.1"/>
    </source>
</evidence>